<dbReference type="GO" id="GO:0140664">
    <property type="term" value="F:ATP-dependent DNA damage sensor activity"/>
    <property type="evidence" value="ECO:0007669"/>
    <property type="project" value="InterPro"/>
</dbReference>
<feature type="domain" description="DNA mismatch repair protein S5" evidence="6">
    <location>
        <begin position="226"/>
        <end position="345"/>
    </location>
</feature>
<dbReference type="GO" id="GO:0032389">
    <property type="term" value="C:MutLalpha complex"/>
    <property type="evidence" value="ECO:0007669"/>
    <property type="project" value="TreeGrafter"/>
</dbReference>
<reference evidence="7 8" key="1">
    <citation type="submission" date="2016-04" db="EMBL/GenBank/DDBJ databases">
        <title>Evolutionary innovation and constraint leading to complex multicellularity in the Ascomycota.</title>
        <authorList>
            <person name="Cisse O."/>
            <person name="Nguyen A."/>
            <person name="Hewitt D.A."/>
            <person name="Jedd G."/>
            <person name="Stajich J.E."/>
        </authorList>
    </citation>
    <scope>NUCLEOTIDE SEQUENCE [LARGE SCALE GENOMIC DNA]</scope>
    <source>
        <strain evidence="7 8">DAH-3</strain>
    </source>
</reference>
<evidence type="ECO:0000256" key="3">
    <source>
        <dbReference type="ARBA" id="ARBA00022763"/>
    </source>
</evidence>
<dbReference type="FunFam" id="3.30.230.10:FF:000014">
    <property type="entry name" value="DNA mismatch repair protein Mlh1"/>
    <property type="match status" value="1"/>
</dbReference>
<evidence type="ECO:0000256" key="4">
    <source>
        <dbReference type="ARBA" id="ARBA00023204"/>
    </source>
</evidence>
<dbReference type="NCBIfam" id="TIGR00585">
    <property type="entry name" value="mutl"/>
    <property type="match status" value="1"/>
</dbReference>
<dbReference type="PANTHER" id="PTHR10073:SF12">
    <property type="entry name" value="DNA MISMATCH REPAIR PROTEIN MLH1"/>
    <property type="match status" value="1"/>
</dbReference>
<dbReference type="Gene3D" id="3.30.230.10">
    <property type="match status" value="1"/>
</dbReference>
<dbReference type="InterPro" id="IPR038973">
    <property type="entry name" value="MutL/Mlh/Pms-like"/>
</dbReference>
<dbReference type="InterPro" id="IPR036890">
    <property type="entry name" value="HATPase_C_sf"/>
</dbReference>
<protein>
    <recommendedName>
        <fullName evidence="6">DNA mismatch repair protein S5 domain-containing protein</fullName>
    </recommendedName>
</protein>
<sequence length="542" mass="59981">MMDAPPETDANLPRPIKALDATVVNRIAAGEVGGRKLSPLIDLELIENSIDARSTSIDILVKDGGLKLLQITDNGHGVRKDDMAILCERFTTSKLQTFEDLSSIATYGFRGEALASISHVAHMTVTTRTASSDCAWRACYSDGKLVAAKNGISAEPKPTAGRQGTQITAEDLFYNVPTRRKAFKNTNEEYSRIVDVVSRYAVHCEGHGDNNYSVSTMAKASSLDNIRQIYGHAVASETVAFSCSNTKFGFQAKGLITNANYHAKRMIMLLFINHRLVESSSLKKNIEATYSTFLPKGSHPFINISIEIEPHRVDVNVHPTKREVHFLNQEEIIDDICAALQRKLASTDTSRSFKTQTLLPGVKPVELPATVEDLSKVRKPYEKHMVRTDSRDKTLDSHFTPLKEVKSNISQVSSPICKTTDRRRVHIRLSSIKELRSQVRDTMHSALTEVFASHTFVGIVDETRRLAAIQHGTKLYLVDYGAISFDLFYQIGLTDFGNFGVILLNPPLEISALLELAASSQDGEDAVMSDINSPEQTQINAR</sequence>
<evidence type="ECO:0000256" key="5">
    <source>
        <dbReference type="ARBA" id="ARBA00023242"/>
    </source>
</evidence>
<dbReference type="InterPro" id="IPR002099">
    <property type="entry name" value="MutL/Mlh/PMS"/>
</dbReference>
<evidence type="ECO:0000313" key="8">
    <source>
        <dbReference type="Proteomes" id="UP000186594"/>
    </source>
</evidence>
<dbReference type="SUPFAM" id="SSF55874">
    <property type="entry name" value="ATPase domain of HSP90 chaperone/DNA topoisomerase II/histidine kinase"/>
    <property type="match status" value="1"/>
</dbReference>
<dbReference type="PANTHER" id="PTHR10073">
    <property type="entry name" value="DNA MISMATCH REPAIR PROTEIN MLH, PMS, MUTL"/>
    <property type="match status" value="1"/>
</dbReference>
<keyword evidence="5" id="KW-0539">Nucleus</keyword>
<evidence type="ECO:0000256" key="1">
    <source>
        <dbReference type="ARBA" id="ARBA00004123"/>
    </source>
</evidence>
<dbReference type="PROSITE" id="PS00058">
    <property type="entry name" value="DNA_MISMATCH_REPAIR_1"/>
    <property type="match status" value="1"/>
</dbReference>
<comment type="caution">
    <text evidence="7">The sequence shown here is derived from an EMBL/GenBank/DDBJ whole genome shotgun (WGS) entry which is preliminary data.</text>
</comment>
<comment type="similarity">
    <text evidence="2">Belongs to the DNA mismatch repair MutL/HexB family.</text>
</comment>
<dbReference type="AlphaFoldDB" id="A0A1U7LKC3"/>
<keyword evidence="8" id="KW-1185">Reference proteome</keyword>
<dbReference type="GO" id="GO:0061982">
    <property type="term" value="P:meiosis I cell cycle process"/>
    <property type="evidence" value="ECO:0007669"/>
    <property type="project" value="UniProtKB-ARBA"/>
</dbReference>
<name>A0A1U7LKC3_NEOID</name>
<dbReference type="EMBL" id="LXFE01002348">
    <property type="protein sequence ID" value="OLL23043.1"/>
    <property type="molecule type" value="Genomic_DNA"/>
</dbReference>
<dbReference type="FunFam" id="3.30.565.10:FF:000003">
    <property type="entry name" value="DNA mismatch repair endonuclease MutL"/>
    <property type="match status" value="1"/>
</dbReference>
<dbReference type="GO" id="GO:0005524">
    <property type="term" value="F:ATP binding"/>
    <property type="evidence" value="ECO:0007669"/>
    <property type="project" value="InterPro"/>
</dbReference>
<keyword evidence="3" id="KW-0227">DNA damage</keyword>
<evidence type="ECO:0000313" key="7">
    <source>
        <dbReference type="EMBL" id="OLL23043.1"/>
    </source>
</evidence>
<dbReference type="InterPro" id="IPR013507">
    <property type="entry name" value="DNA_mismatch_S5_2-like"/>
</dbReference>
<dbReference type="InterPro" id="IPR014721">
    <property type="entry name" value="Ribsml_uS5_D2-typ_fold_subgr"/>
</dbReference>
<dbReference type="GO" id="GO:0030983">
    <property type="term" value="F:mismatched DNA binding"/>
    <property type="evidence" value="ECO:0007669"/>
    <property type="project" value="InterPro"/>
</dbReference>
<dbReference type="GO" id="GO:0016887">
    <property type="term" value="F:ATP hydrolysis activity"/>
    <property type="evidence" value="ECO:0007669"/>
    <property type="project" value="InterPro"/>
</dbReference>
<evidence type="ECO:0000256" key="2">
    <source>
        <dbReference type="ARBA" id="ARBA00006082"/>
    </source>
</evidence>
<dbReference type="Gene3D" id="3.30.565.10">
    <property type="entry name" value="Histidine kinase-like ATPase, C-terminal domain"/>
    <property type="match status" value="1"/>
</dbReference>
<dbReference type="GO" id="GO:0006298">
    <property type="term" value="P:mismatch repair"/>
    <property type="evidence" value="ECO:0007669"/>
    <property type="project" value="InterPro"/>
</dbReference>
<dbReference type="Pfam" id="PF13589">
    <property type="entry name" value="HATPase_c_3"/>
    <property type="match status" value="1"/>
</dbReference>
<dbReference type="Pfam" id="PF16413">
    <property type="entry name" value="Mlh1_C"/>
    <property type="match status" value="1"/>
</dbReference>
<dbReference type="CDD" id="cd16926">
    <property type="entry name" value="HATPase_MutL-MLH-PMS-like"/>
    <property type="match status" value="1"/>
</dbReference>
<accession>A0A1U7LKC3</accession>
<dbReference type="InterPro" id="IPR032189">
    <property type="entry name" value="Mlh1_C"/>
</dbReference>
<dbReference type="SUPFAM" id="SSF54211">
    <property type="entry name" value="Ribosomal protein S5 domain 2-like"/>
    <property type="match status" value="1"/>
</dbReference>
<proteinExistence type="inferred from homology"/>
<dbReference type="OMA" id="LCLFIND"/>
<dbReference type="CDD" id="cd03483">
    <property type="entry name" value="MutL_Trans_MLH1"/>
    <property type="match status" value="1"/>
</dbReference>
<dbReference type="Pfam" id="PF01119">
    <property type="entry name" value="DNA_mis_repair"/>
    <property type="match status" value="1"/>
</dbReference>
<organism evidence="7 8">
    <name type="scientific">Neolecta irregularis (strain DAH-3)</name>
    <dbReference type="NCBI Taxonomy" id="1198029"/>
    <lineage>
        <taxon>Eukaryota</taxon>
        <taxon>Fungi</taxon>
        <taxon>Dikarya</taxon>
        <taxon>Ascomycota</taxon>
        <taxon>Taphrinomycotina</taxon>
        <taxon>Neolectales</taxon>
        <taxon>Neolectaceae</taxon>
        <taxon>Neolecta</taxon>
    </lineage>
</organism>
<dbReference type="InterPro" id="IPR020568">
    <property type="entry name" value="Ribosomal_Su5_D2-typ_SF"/>
</dbReference>
<dbReference type="OrthoDB" id="10263226at2759"/>
<keyword evidence="4" id="KW-0234">DNA repair</keyword>
<dbReference type="InterPro" id="IPR014762">
    <property type="entry name" value="DNA_mismatch_repair_CS"/>
</dbReference>
<dbReference type="STRING" id="1198029.A0A1U7LKC3"/>
<dbReference type="SMART" id="SM01340">
    <property type="entry name" value="DNA_mis_repair"/>
    <property type="match status" value="1"/>
</dbReference>
<comment type="subcellular location">
    <subcellularLocation>
        <location evidence="1">Nucleus</location>
    </subcellularLocation>
</comment>
<evidence type="ECO:0000259" key="6">
    <source>
        <dbReference type="SMART" id="SM01340"/>
    </source>
</evidence>
<gene>
    <name evidence="7" type="ORF">NEOLI_001282</name>
</gene>
<dbReference type="Proteomes" id="UP000186594">
    <property type="component" value="Unassembled WGS sequence"/>
</dbReference>